<dbReference type="InterPro" id="IPR039420">
    <property type="entry name" value="WalR-like"/>
</dbReference>
<feature type="DNA-binding region" description="OmpR/PhoB-type" evidence="7">
    <location>
        <begin position="158"/>
        <end position="257"/>
    </location>
</feature>
<dbReference type="SUPFAM" id="SSF46894">
    <property type="entry name" value="C-terminal effector domain of the bipartite response regulators"/>
    <property type="match status" value="1"/>
</dbReference>
<evidence type="ECO:0000256" key="7">
    <source>
        <dbReference type="PROSITE-ProRule" id="PRU01091"/>
    </source>
</evidence>
<keyword evidence="4" id="KW-0805">Transcription regulation</keyword>
<dbReference type="InterPro" id="IPR016032">
    <property type="entry name" value="Sig_transdc_resp-reg_C-effctor"/>
</dbReference>
<comment type="subcellular location">
    <subcellularLocation>
        <location evidence="1">Cytoplasm</location>
    </subcellularLocation>
</comment>
<dbReference type="PROSITE" id="PS51755">
    <property type="entry name" value="OMPR_PHOB"/>
    <property type="match status" value="1"/>
</dbReference>
<dbReference type="EMBL" id="CP041217">
    <property type="protein sequence ID" value="QDH19425.1"/>
    <property type="molecule type" value="Genomic_DNA"/>
</dbReference>
<evidence type="ECO:0000256" key="1">
    <source>
        <dbReference type="ARBA" id="ARBA00004496"/>
    </source>
</evidence>
<evidence type="ECO:0000313" key="10">
    <source>
        <dbReference type="Proteomes" id="UP000316968"/>
    </source>
</evidence>
<dbReference type="FunFam" id="1.10.10.10:FF:000018">
    <property type="entry name" value="DNA-binding response regulator ResD"/>
    <property type="match status" value="1"/>
</dbReference>
<dbReference type="GO" id="GO:0006355">
    <property type="term" value="P:regulation of DNA-templated transcription"/>
    <property type="evidence" value="ECO:0007669"/>
    <property type="project" value="InterPro"/>
</dbReference>
<dbReference type="GO" id="GO:0000976">
    <property type="term" value="F:transcription cis-regulatory region binding"/>
    <property type="evidence" value="ECO:0007669"/>
    <property type="project" value="TreeGrafter"/>
</dbReference>
<evidence type="ECO:0000313" key="9">
    <source>
        <dbReference type="EMBL" id="QDH19425.1"/>
    </source>
</evidence>
<dbReference type="Gene3D" id="1.10.10.10">
    <property type="entry name" value="Winged helix-like DNA-binding domain superfamily/Winged helix DNA-binding domain"/>
    <property type="match status" value="1"/>
</dbReference>
<dbReference type="GO" id="GO:0032993">
    <property type="term" value="C:protein-DNA complex"/>
    <property type="evidence" value="ECO:0007669"/>
    <property type="project" value="TreeGrafter"/>
</dbReference>
<organism evidence="9 10">
    <name type="scientific">Saccharibacillus brassicae</name>
    <dbReference type="NCBI Taxonomy" id="2583377"/>
    <lineage>
        <taxon>Bacteria</taxon>
        <taxon>Bacillati</taxon>
        <taxon>Bacillota</taxon>
        <taxon>Bacilli</taxon>
        <taxon>Bacillales</taxon>
        <taxon>Paenibacillaceae</taxon>
        <taxon>Saccharibacillus</taxon>
    </lineage>
</organism>
<dbReference type="Pfam" id="PF00486">
    <property type="entry name" value="Trans_reg_C"/>
    <property type="match status" value="1"/>
</dbReference>
<gene>
    <name evidence="9" type="ORF">FFV09_00255</name>
</gene>
<dbReference type="RefSeq" id="WP_141445814.1">
    <property type="nucleotide sequence ID" value="NZ_CP041217.1"/>
</dbReference>
<keyword evidence="5 7" id="KW-0238">DNA-binding</keyword>
<dbReference type="AlphaFoldDB" id="A0A4Y6UTU7"/>
<sequence>MQNQAEEIRLRDMPFMEPEVCEMTRRIIVVSPFPGRMHELMRTLMEACFDVLVFHRWEHSEAGALQPDLLIFDVSGSQEQDPVGAFRENRHPVHAAVPTLFLVDERMLEEGGATGGHEELLVWPARPQEGLHHVRRILRGVTAQSPYSPVSPDEDSARDQLIFKDLRIDRRRMTVYRSGARIDLTKTEYELLQQLIEGQGSVRTREDMLNRIWGTQYFGGSNVVDVHVKSLRKKLGDSAGQPLYVATVRGVGYRLAD</sequence>
<dbReference type="Proteomes" id="UP000316968">
    <property type="component" value="Chromosome"/>
</dbReference>
<proteinExistence type="predicted"/>
<keyword evidence="6" id="KW-0804">Transcription</keyword>
<dbReference type="InterPro" id="IPR001867">
    <property type="entry name" value="OmpR/PhoB-type_DNA-bd"/>
</dbReference>
<dbReference type="GO" id="GO:0000156">
    <property type="term" value="F:phosphorelay response regulator activity"/>
    <property type="evidence" value="ECO:0007669"/>
    <property type="project" value="TreeGrafter"/>
</dbReference>
<dbReference type="SMART" id="SM00862">
    <property type="entry name" value="Trans_reg_C"/>
    <property type="match status" value="1"/>
</dbReference>
<keyword evidence="3" id="KW-0902">Two-component regulatory system</keyword>
<dbReference type="KEGG" id="saca:FFV09_00255"/>
<evidence type="ECO:0000256" key="2">
    <source>
        <dbReference type="ARBA" id="ARBA00022553"/>
    </source>
</evidence>
<protein>
    <submittedName>
        <fullName evidence="9">Response regulator transcription factor</fullName>
    </submittedName>
</protein>
<dbReference type="OrthoDB" id="2652196at2"/>
<keyword evidence="10" id="KW-1185">Reference proteome</keyword>
<evidence type="ECO:0000259" key="8">
    <source>
        <dbReference type="PROSITE" id="PS51755"/>
    </source>
</evidence>
<evidence type="ECO:0000256" key="6">
    <source>
        <dbReference type="ARBA" id="ARBA00023163"/>
    </source>
</evidence>
<reference evidence="9 10" key="1">
    <citation type="submission" date="2019-06" db="EMBL/GenBank/DDBJ databases">
        <title>Saccharibacillus brassicae sp. nov., an endophytic bacterium isolated from Chinese cabbage seeds (Brassica pekinensis).</title>
        <authorList>
            <person name="Jiang L."/>
            <person name="Lee J."/>
            <person name="Kim S.W."/>
        </authorList>
    </citation>
    <scope>NUCLEOTIDE SEQUENCE [LARGE SCALE GENOMIC DNA]</scope>
    <source>
        <strain evidence="10">KCTC 43072 / ATSA2</strain>
    </source>
</reference>
<feature type="domain" description="OmpR/PhoB-type" evidence="8">
    <location>
        <begin position="158"/>
        <end position="257"/>
    </location>
</feature>
<dbReference type="PANTHER" id="PTHR48111:SF40">
    <property type="entry name" value="PHOSPHATE REGULON TRANSCRIPTIONAL REGULATORY PROTEIN PHOB"/>
    <property type="match status" value="1"/>
</dbReference>
<evidence type="ECO:0000256" key="3">
    <source>
        <dbReference type="ARBA" id="ARBA00023012"/>
    </source>
</evidence>
<dbReference type="PANTHER" id="PTHR48111">
    <property type="entry name" value="REGULATOR OF RPOS"/>
    <property type="match status" value="1"/>
</dbReference>
<evidence type="ECO:0000256" key="5">
    <source>
        <dbReference type="ARBA" id="ARBA00023125"/>
    </source>
</evidence>
<name>A0A4Y6UTU7_SACBS</name>
<keyword evidence="2" id="KW-0597">Phosphoprotein</keyword>
<evidence type="ECO:0000256" key="4">
    <source>
        <dbReference type="ARBA" id="ARBA00023015"/>
    </source>
</evidence>
<dbReference type="InterPro" id="IPR036388">
    <property type="entry name" value="WH-like_DNA-bd_sf"/>
</dbReference>
<dbReference type="CDD" id="cd00383">
    <property type="entry name" value="trans_reg_C"/>
    <property type="match status" value="1"/>
</dbReference>
<dbReference type="GO" id="GO:0005829">
    <property type="term" value="C:cytosol"/>
    <property type="evidence" value="ECO:0007669"/>
    <property type="project" value="TreeGrafter"/>
</dbReference>
<accession>A0A4Y6UTU7</accession>